<dbReference type="PANTHER" id="PTHR38848:SF3">
    <property type="entry name" value="G-PROTEIN COUPLED RECEPTORS FAMILY 3 PROFILE DOMAIN-CONTAINING PROTEIN"/>
    <property type="match status" value="1"/>
</dbReference>
<evidence type="ECO:0008006" key="5">
    <source>
        <dbReference type="Google" id="ProtNLM"/>
    </source>
</evidence>
<dbReference type="EMBL" id="MCGT01000050">
    <property type="protein sequence ID" value="ORX44113.1"/>
    <property type="molecule type" value="Genomic_DNA"/>
</dbReference>
<dbReference type="PANTHER" id="PTHR38848">
    <property type="entry name" value="G-PROTEIN COUPLED RECEPTORS FAMILY 3 PROFILE DOMAIN-CONTAINING PROTEIN"/>
    <property type="match status" value="1"/>
</dbReference>
<keyword evidence="2" id="KW-0472">Membrane</keyword>
<organism evidence="3 4">
    <name type="scientific">Hesseltinella vesiculosa</name>
    <dbReference type="NCBI Taxonomy" id="101127"/>
    <lineage>
        <taxon>Eukaryota</taxon>
        <taxon>Fungi</taxon>
        <taxon>Fungi incertae sedis</taxon>
        <taxon>Mucoromycota</taxon>
        <taxon>Mucoromycotina</taxon>
        <taxon>Mucoromycetes</taxon>
        <taxon>Mucorales</taxon>
        <taxon>Cunninghamellaceae</taxon>
        <taxon>Hesseltinella</taxon>
    </lineage>
</organism>
<name>A0A1X2G412_9FUNG</name>
<feature type="transmembrane region" description="Helical" evidence="2">
    <location>
        <begin position="177"/>
        <end position="200"/>
    </location>
</feature>
<keyword evidence="2" id="KW-1133">Transmembrane helix</keyword>
<feature type="compositionally biased region" description="Polar residues" evidence="1">
    <location>
        <begin position="330"/>
        <end position="348"/>
    </location>
</feature>
<dbReference type="OrthoDB" id="3210850at2759"/>
<evidence type="ECO:0000313" key="4">
    <source>
        <dbReference type="Proteomes" id="UP000242146"/>
    </source>
</evidence>
<feature type="compositionally biased region" description="Basic and acidic residues" evidence="1">
    <location>
        <begin position="309"/>
        <end position="320"/>
    </location>
</feature>
<comment type="caution">
    <text evidence="3">The sequence shown here is derived from an EMBL/GenBank/DDBJ whole genome shotgun (WGS) entry which is preliminary data.</text>
</comment>
<accession>A0A1X2G412</accession>
<protein>
    <recommendedName>
        <fullName evidence="5">G-protein coupled receptors family 1 profile domain-containing protein</fullName>
    </recommendedName>
</protein>
<keyword evidence="2" id="KW-0812">Transmembrane</keyword>
<feature type="transmembrane region" description="Helical" evidence="2">
    <location>
        <begin position="142"/>
        <end position="165"/>
    </location>
</feature>
<reference evidence="3 4" key="1">
    <citation type="submission" date="2016-07" db="EMBL/GenBank/DDBJ databases">
        <title>Pervasive Adenine N6-methylation of Active Genes in Fungi.</title>
        <authorList>
            <consortium name="DOE Joint Genome Institute"/>
            <person name="Mondo S.J."/>
            <person name="Dannebaum R.O."/>
            <person name="Kuo R.C."/>
            <person name="Labutti K."/>
            <person name="Haridas S."/>
            <person name="Kuo A."/>
            <person name="Salamov A."/>
            <person name="Ahrendt S.R."/>
            <person name="Lipzen A."/>
            <person name="Sullivan W."/>
            <person name="Andreopoulos W.B."/>
            <person name="Clum A."/>
            <person name="Lindquist E."/>
            <person name="Daum C."/>
            <person name="Ramamoorthy G.K."/>
            <person name="Gryganskyi A."/>
            <person name="Culley D."/>
            <person name="Magnuson J.K."/>
            <person name="James T.Y."/>
            <person name="O'Malley M.A."/>
            <person name="Stajich J.E."/>
            <person name="Spatafora J.W."/>
            <person name="Visel A."/>
            <person name="Grigoriev I.V."/>
        </authorList>
    </citation>
    <scope>NUCLEOTIDE SEQUENCE [LARGE SCALE GENOMIC DNA]</scope>
    <source>
        <strain evidence="3 4">NRRL 3301</strain>
    </source>
</reference>
<sequence length="348" mass="39282">MSQYPDGAPYGNTTTSLTGIQMPLGIVGPDGLEVMSEAISLFCISLLAIVFGAKSYNETWKTTNYGRIIVLLLYICSWSFSVTSVLVVSTNDFNIISCTIGMLSCDVFYAGTKIILYMWLIERVHIVTNTKKKRTKSCAYKFHIALLFPYVVIFILMLTFRNIYIEDNGICMMGLQYVASIPLLIYDFIFNFYLTWLFMRPLMSVGRNSRMDWKRSRLYRLARRTLVASLVCLLVSFANVSVVVITQGHERGLECLTMCTVDVTINVLTVHWVTSNNQKGGKDVTTRNKHAHTGDVMTAEMTFDEQETFSDKPARGKFDAPTDQDDSSSHESQPSGYQSNTSTQPLQY</sequence>
<feature type="transmembrane region" description="Helical" evidence="2">
    <location>
        <begin position="94"/>
        <end position="121"/>
    </location>
</feature>
<evidence type="ECO:0000256" key="2">
    <source>
        <dbReference type="SAM" id="Phobius"/>
    </source>
</evidence>
<proteinExistence type="predicted"/>
<dbReference type="Proteomes" id="UP000242146">
    <property type="component" value="Unassembled WGS sequence"/>
</dbReference>
<feature type="transmembrane region" description="Helical" evidence="2">
    <location>
        <begin position="38"/>
        <end position="56"/>
    </location>
</feature>
<feature type="region of interest" description="Disordered" evidence="1">
    <location>
        <begin position="306"/>
        <end position="348"/>
    </location>
</feature>
<gene>
    <name evidence="3" type="ORF">DM01DRAFT_1399346</name>
</gene>
<evidence type="ECO:0000313" key="3">
    <source>
        <dbReference type="EMBL" id="ORX44113.1"/>
    </source>
</evidence>
<feature type="transmembrane region" description="Helical" evidence="2">
    <location>
        <begin position="221"/>
        <end position="245"/>
    </location>
</feature>
<feature type="transmembrane region" description="Helical" evidence="2">
    <location>
        <begin position="68"/>
        <end position="88"/>
    </location>
</feature>
<dbReference type="AlphaFoldDB" id="A0A1X2G412"/>
<keyword evidence="4" id="KW-1185">Reference proteome</keyword>
<evidence type="ECO:0000256" key="1">
    <source>
        <dbReference type="SAM" id="MobiDB-lite"/>
    </source>
</evidence>